<gene>
    <name evidence="1" type="ORF">BEH84_01995</name>
</gene>
<evidence type="ECO:0000313" key="2">
    <source>
        <dbReference type="Proteomes" id="UP000095003"/>
    </source>
</evidence>
<comment type="caution">
    <text evidence="1">The sequence shown here is derived from an EMBL/GenBank/DDBJ whole genome shotgun (WGS) entry which is preliminary data.</text>
</comment>
<reference evidence="1 2" key="1">
    <citation type="submission" date="2016-07" db="EMBL/GenBank/DDBJ databases">
        <title>Characterization of isolates of Eisenbergiella tayi derived from blood cultures, using whole genome sequencing.</title>
        <authorList>
            <person name="Burdz T."/>
            <person name="Wiebe D."/>
            <person name="Huynh C."/>
            <person name="Bernard K."/>
        </authorList>
    </citation>
    <scope>NUCLEOTIDE SEQUENCE [LARGE SCALE GENOMIC DNA]</scope>
    <source>
        <strain evidence="1 2">NML 120489</strain>
    </source>
</reference>
<organism evidence="1 2">
    <name type="scientific">Eisenbergiella tayi</name>
    <dbReference type="NCBI Taxonomy" id="1432052"/>
    <lineage>
        <taxon>Bacteria</taxon>
        <taxon>Bacillati</taxon>
        <taxon>Bacillota</taxon>
        <taxon>Clostridia</taxon>
        <taxon>Lachnospirales</taxon>
        <taxon>Lachnospiraceae</taxon>
        <taxon>Eisenbergiella</taxon>
    </lineage>
</organism>
<name>A0A1E3AT36_9FIRM</name>
<proteinExistence type="predicted"/>
<protein>
    <submittedName>
        <fullName evidence="1">Uncharacterized protein</fullName>
    </submittedName>
</protein>
<dbReference type="AlphaFoldDB" id="A0A1E3AT36"/>
<dbReference type="Proteomes" id="UP000095003">
    <property type="component" value="Unassembled WGS sequence"/>
</dbReference>
<evidence type="ECO:0000313" key="1">
    <source>
        <dbReference type="EMBL" id="ODM11386.1"/>
    </source>
</evidence>
<sequence length="92" mass="10736">MLNEYLALTNDEYAVVKFAEKAKLILEEDETVTMKMVKEREHPVKTVGEKKGKKSRGATAFELDDDELFEILRVLRAELMKKEEVPLYILFE</sequence>
<accession>A0A1E3AT36</accession>
<dbReference type="EMBL" id="MCGI01000002">
    <property type="protein sequence ID" value="ODM11386.1"/>
    <property type="molecule type" value="Genomic_DNA"/>
</dbReference>